<proteinExistence type="predicted"/>
<reference evidence="3" key="2">
    <citation type="submission" date="2011-02" db="EMBL/GenBank/DDBJ databases">
        <title>The complete genome of Fluviicola taffensis DSM 16823.</title>
        <authorList>
            <consortium name="US DOE Joint Genome Institute (JGI-PGF)"/>
            <person name="Lucas S."/>
            <person name="Copeland A."/>
            <person name="Lapidus A."/>
            <person name="Bruce D."/>
            <person name="Goodwin L."/>
            <person name="Pitluck S."/>
            <person name="Kyrpides N."/>
            <person name="Mavromatis K."/>
            <person name="Ivanova N."/>
            <person name="Mikhailova N."/>
            <person name="Pagani I."/>
            <person name="Chertkov O."/>
            <person name="Detter J.C."/>
            <person name="Han C."/>
            <person name="Tapia R."/>
            <person name="Land M."/>
            <person name="Hauser L."/>
            <person name="Markowitz V."/>
            <person name="Cheng J.-F."/>
            <person name="Hugenholtz P."/>
            <person name="Woyke T."/>
            <person name="Wu D."/>
            <person name="Tindall B."/>
            <person name="Pomrenke H.G."/>
            <person name="Brambilla E."/>
            <person name="Klenk H.-P."/>
            <person name="Eisen J.A."/>
        </authorList>
    </citation>
    <scope>NUCLEOTIDE SEQUENCE [LARGE SCALE GENOMIC DNA]</scope>
    <source>
        <strain evidence="3">DSM 16823 / RW262 / RW262</strain>
    </source>
</reference>
<protein>
    <recommendedName>
        <fullName evidence="4">DUF983 domain-containing protein</fullName>
    </recommendedName>
</protein>
<keyword evidence="3" id="KW-1185">Reference proteome</keyword>
<gene>
    <name evidence="2" type="ordered locus">Fluta_3016</name>
</gene>
<dbReference type="Proteomes" id="UP000007463">
    <property type="component" value="Chromosome"/>
</dbReference>
<evidence type="ECO:0000313" key="2">
    <source>
        <dbReference type="EMBL" id="AEA44995.1"/>
    </source>
</evidence>
<reference evidence="2 3" key="1">
    <citation type="journal article" date="2011" name="Stand. Genomic Sci.">
        <title>Complete genome sequence of the gliding freshwater bacterium Fluviicola taffensis type strain (RW262).</title>
        <authorList>
            <person name="Woyke T."/>
            <person name="Chertkov O."/>
            <person name="Lapidus A."/>
            <person name="Nolan M."/>
            <person name="Lucas S."/>
            <person name="Del Rio T.G."/>
            <person name="Tice H."/>
            <person name="Cheng J.F."/>
            <person name="Tapia R."/>
            <person name="Han C."/>
            <person name="Goodwin L."/>
            <person name="Pitluck S."/>
            <person name="Liolios K."/>
            <person name="Pagani I."/>
            <person name="Ivanova N."/>
            <person name="Huntemann M."/>
            <person name="Mavromatis K."/>
            <person name="Mikhailova N."/>
            <person name="Pati A."/>
            <person name="Chen A."/>
            <person name="Palaniappan K."/>
            <person name="Land M."/>
            <person name="Hauser L."/>
            <person name="Brambilla E.M."/>
            <person name="Rohde M."/>
            <person name="Mwirichia R."/>
            <person name="Sikorski J."/>
            <person name="Tindall B.J."/>
            <person name="Goker M."/>
            <person name="Bristow J."/>
            <person name="Eisen J.A."/>
            <person name="Markowitz V."/>
            <person name="Hugenholtz P."/>
            <person name="Klenk H.P."/>
            <person name="Kyrpides N.C."/>
        </authorList>
    </citation>
    <scope>NUCLEOTIDE SEQUENCE [LARGE SCALE GENOMIC DNA]</scope>
    <source>
        <strain evidence="3">DSM 16823 / RW262 / RW262</strain>
    </source>
</reference>
<dbReference type="KEGG" id="fte:Fluta_3016"/>
<accession>F2IJT6</accession>
<keyword evidence="1" id="KW-1133">Transmembrane helix</keyword>
<evidence type="ECO:0008006" key="4">
    <source>
        <dbReference type="Google" id="ProtNLM"/>
    </source>
</evidence>
<dbReference type="HOGENOM" id="CLU_133146_0_1_10"/>
<dbReference type="OrthoDB" id="9790326at2"/>
<organism evidence="2 3">
    <name type="scientific">Fluviicola taffensis (strain DSM 16823 / NCIMB 13979 / RW262)</name>
    <dbReference type="NCBI Taxonomy" id="755732"/>
    <lineage>
        <taxon>Bacteria</taxon>
        <taxon>Pseudomonadati</taxon>
        <taxon>Bacteroidota</taxon>
        <taxon>Flavobacteriia</taxon>
        <taxon>Flavobacteriales</taxon>
        <taxon>Crocinitomicaceae</taxon>
        <taxon>Fluviicola</taxon>
    </lineage>
</organism>
<keyword evidence="1" id="KW-0472">Membrane</keyword>
<dbReference type="EMBL" id="CP002542">
    <property type="protein sequence ID" value="AEA44995.1"/>
    <property type="molecule type" value="Genomic_DNA"/>
</dbReference>
<feature type="transmembrane region" description="Helical" evidence="1">
    <location>
        <begin position="87"/>
        <end position="106"/>
    </location>
</feature>
<feature type="transmembrane region" description="Helical" evidence="1">
    <location>
        <begin position="54"/>
        <end position="75"/>
    </location>
</feature>
<dbReference type="InterPro" id="IPR009325">
    <property type="entry name" value="DUF983"/>
</dbReference>
<name>F2IJT6_FLUTR</name>
<sequence precursor="true">MIKDIVYSVAKNRCPKCHKTPVFKTGSAFNLRHFMEMNEVCSICNEKYEKEPGYYFGAMYVSYALMVGVFVVTWIIDSWWLHLDVSIYLISLVSLIILLVPVTFRVSRLIWLNFFITYDPSYSKRHKQNDKI</sequence>
<dbReference type="eggNOG" id="COG5349">
    <property type="taxonomic scope" value="Bacteria"/>
</dbReference>
<dbReference type="AlphaFoldDB" id="F2IJT6"/>
<evidence type="ECO:0000313" key="3">
    <source>
        <dbReference type="Proteomes" id="UP000007463"/>
    </source>
</evidence>
<dbReference type="STRING" id="755732.Fluta_3016"/>
<keyword evidence="1" id="KW-0812">Transmembrane</keyword>
<dbReference type="Pfam" id="PF06170">
    <property type="entry name" value="DUF983"/>
    <property type="match status" value="1"/>
</dbReference>
<evidence type="ECO:0000256" key="1">
    <source>
        <dbReference type="SAM" id="Phobius"/>
    </source>
</evidence>